<feature type="compositionally biased region" description="Pro residues" evidence="1">
    <location>
        <begin position="327"/>
        <end position="345"/>
    </location>
</feature>
<name>A0ABX9A5W1_9SPHN</name>
<feature type="compositionally biased region" description="Low complexity" evidence="1">
    <location>
        <begin position="346"/>
        <end position="355"/>
    </location>
</feature>
<dbReference type="Pfam" id="PF04307">
    <property type="entry name" value="YdjM"/>
    <property type="match status" value="1"/>
</dbReference>
<dbReference type="EMBL" id="CP081294">
    <property type="protein sequence ID" value="QZD95293.1"/>
    <property type="molecule type" value="Genomic_DNA"/>
</dbReference>
<dbReference type="InterPro" id="IPR007404">
    <property type="entry name" value="YdjM-like"/>
</dbReference>
<keyword evidence="2" id="KW-0812">Transmembrane</keyword>
<evidence type="ECO:0000313" key="3">
    <source>
        <dbReference type="EMBL" id="QZD95293.1"/>
    </source>
</evidence>
<evidence type="ECO:0000256" key="2">
    <source>
        <dbReference type="SAM" id="Phobius"/>
    </source>
</evidence>
<dbReference type="GO" id="GO:0016787">
    <property type="term" value="F:hydrolase activity"/>
    <property type="evidence" value="ECO:0007669"/>
    <property type="project" value="UniProtKB-KW"/>
</dbReference>
<protein>
    <submittedName>
        <fullName evidence="3">Metal-dependent hydrolase</fullName>
    </submittedName>
</protein>
<sequence length="355" mass="39985">MDNLTHSLVGALLGQAGLKRKTGLAMPALIIGANLPDVDAACFFWLEGVEHLGFRRGITHGPPALVILPLILAGLLYGFDRWQAKRGKRPEGRLPVSFKWLFLLSFIGCLTHPALDWLNVYGIRLLEPFSSQWFYGDTLFIIDIWLWALMGFAVWFSLRRERRGGNWTRPARIAILFVLAYIGGNYAFSRDMAQFGSLDVSFEKPIPAPVPLAFWRRDLIFSDRNGRYLVLPGYSDFSRAGTRSIRLGDGFIPSCDLAELRRTNSQVDAFLFWSRVPMVERRGDGSLWLRDARFADPMVGDRFSVPLPSDSCSEYFNWRQDRGASPPDYPPPPSPGDTAPPPPETPSLRRPASRP</sequence>
<dbReference type="InterPro" id="IPR053170">
    <property type="entry name" value="Transcription_regulator"/>
</dbReference>
<feature type="transmembrane region" description="Helical" evidence="2">
    <location>
        <begin position="138"/>
        <end position="158"/>
    </location>
</feature>
<dbReference type="PANTHER" id="PTHR40031:SF1">
    <property type="entry name" value="MEMBRANE-BOUND METAL-DEPENDENT HYDROLASE"/>
    <property type="match status" value="1"/>
</dbReference>
<dbReference type="RefSeq" id="WP_221431033.1">
    <property type="nucleotide sequence ID" value="NZ_CP081294.1"/>
</dbReference>
<gene>
    <name evidence="3" type="ORF">K3136_00760</name>
</gene>
<keyword evidence="2" id="KW-0472">Membrane</keyword>
<evidence type="ECO:0000313" key="4">
    <source>
        <dbReference type="Proteomes" id="UP000824321"/>
    </source>
</evidence>
<dbReference type="PANTHER" id="PTHR40031">
    <property type="entry name" value="HYPOTHETICAL MEMBRANE SPANNING PROTEIN"/>
    <property type="match status" value="1"/>
</dbReference>
<reference evidence="3 4" key="1">
    <citation type="submission" date="2021-08" db="EMBL/GenBank/DDBJ databases">
        <title>Comparative Genomics Analysis of the Genus Qipengyuania Reveals Extensive Genetic Diversity and Metabolic Versatility, Including the Description of Fifteen Novel Species.</title>
        <authorList>
            <person name="Liu Y."/>
        </authorList>
    </citation>
    <scope>NUCLEOTIDE SEQUENCE [LARGE SCALE GENOMIC DNA]</scope>
    <source>
        <strain evidence="3 4">1NDH1</strain>
    </source>
</reference>
<feature type="transmembrane region" description="Helical" evidence="2">
    <location>
        <begin position="100"/>
        <end position="118"/>
    </location>
</feature>
<keyword evidence="2" id="KW-1133">Transmembrane helix</keyword>
<evidence type="ECO:0000256" key="1">
    <source>
        <dbReference type="SAM" id="MobiDB-lite"/>
    </source>
</evidence>
<dbReference type="Proteomes" id="UP000824321">
    <property type="component" value="Chromosome"/>
</dbReference>
<feature type="transmembrane region" description="Helical" evidence="2">
    <location>
        <begin position="170"/>
        <end position="188"/>
    </location>
</feature>
<accession>A0ABX9A5W1</accession>
<feature type="transmembrane region" description="Helical" evidence="2">
    <location>
        <begin position="58"/>
        <end position="79"/>
    </location>
</feature>
<organism evidence="3 4">
    <name type="scientific">Qipengyuania gelatinilytica</name>
    <dbReference type="NCBI Taxonomy" id="2867231"/>
    <lineage>
        <taxon>Bacteria</taxon>
        <taxon>Pseudomonadati</taxon>
        <taxon>Pseudomonadota</taxon>
        <taxon>Alphaproteobacteria</taxon>
        <taxon>Sphingomonadales</taxon>
        <taxon>Erythrobacteraceae</taxon>
        <taxon>Qipengyuania</taxon>
    </lineage>
</organism>
<proteinExistence type="predicted"/>
<keyword evidence="3" id="KW-0378">Hydrolase</keyword>
<feature type="region of interest" description="Disordered" evidence="1">
    <location>
        <begin position="317"/>
        <end position="355"/>
    </location>
</feature>
<keyword evidence="4" id="KW-1185">Reference proteome</keyword>